<gene>
    <name evidence="2" type="ORF">OCL97_12905</name>
</gene>
<sequence length="125" mass="13383">MPAPADTDAYLATLPAAQREALETLRRQILVAAPGAVECISYGMPAVRLQGVLVWFAAGKAHCALYPGGQVEAFADRLTGYQTSKGAIRFQPEKPLPPQLIADIVARRIEQDQAAAAARAAKKKR</sequence>
<evidence type="ECO:0000259" key="1">
    <source>
        <dbReference type="Pfam" id="PF08818"/>
    </source>
</evidence>
<feature type="domain" description="YdhG-like" evidence="1">
    <location>
        <begin position="18"/>
        <end position="109"/>
    </location>
</feature>
<proteinExistence type="predicted"/>
<dbReference type="Gene3D" id="3.90.1150.200">
    <property type="match status" value="1"/>
</dbReference>
<organism evidence="2 3">
    <name type="scientific">Phenylobacterium ferrooxidans</name>
    <dbReference type="NCBI Taxonomy" id="2982689"/>
    <lineage>
        <taxon>Bacteria</taxon>
        <taxon>Pseudomonadati</taxon>
        <taxon>Pseudomonadota</taxon>
        <taxon>Alphaproteobacteria</taxon>
        <taxon>Caulobacterales</taxon>
        <taxon>Caulobacteraceae</taxon>
        <taxon>Phenylobacterium</taxon>
    </lineage>
</organism>
<evidence type="ECO:0000313" key="3">
    <source>
        <dbReference type="Proteomes" id="UP001598130"/>
    </source>
</evidence>
<name>A0ABW6CP48_9CAUL</name>
<evidence type="ECO:0000313" key="2">
    <source>
        <dbReference type="EMBL" id="MFD3264855.1"/>
    </source>
</evidence>
<dbReference type="Pfam" id="PF08818">
    <property type="entry name" value="DUF1801"/>
    <property type="match status" value="1"/>
</dbReference>
<dbReference type="RefSeq" id="WP_377370401.1">
    <property type="nucleotide sequence ID" value="NZ_JAOTJD010000023.1"/>
</dbReference>
<dbReference type="Proteomes" id="UP001598130">
    <property type="component" value="Unassembled WGS sequence"/>
</dbReference>
<accession>A0ABW6CP48</accession>
<keyword evidence="3" id="KW-1185">Reference proteome</keyword>
<dbReference type="EMBL" id="JAOTJD010000023">
    <property type="protein sequence ID" value="MFD3264855.1"/>
    <property type="molecule type" value="Genomic_DNA"/>
</dbReference>
<comment type="caution">
    <text evidence="2">The sequence shown here is derived from an EMBL/GenBank/DDBJ whole genome shotgun (WGS) entry which is preliminary data.</text>
</comment>
<reference evidence="2 3" key="1">
    <citation type="submission" date="2022-09" db="EMBL/GenBank/DDBJ databases">
        <title>New species of Phenylobacterium.</title>
        <authorList>
            <person name="Mieszkin S."/>
        </authorList>
    </citation>
    <scope>NUCLEOTIDE SEQUENCE [LARGE SCALE GENOMIC DNA]</scope>
    <source>
        <strain evidence="2 3">HK31-G</strain>
    </source>
</reference>
<dbReference type="InterPro" id="IPR014922">
    <property type="entry name" value="YdhG-like"/>
</dbReference>
<protein>
    <submittedName>
        <fullName evidence="2">DUF1801 domain-containing protein</fullName>
    </submittedName>
</protein>
<dbReference type="SUPFAM" id="SSF159888">
    <property type="entry name" value="YdhG-like"/>
    <property type="match status" value="1"/>
</dbReference>